<accession>A0A8J3YN45</accession>
<reference evidence="2" key="1">
    <citation type="submission" date="2021-01" db="EMBL/GenBank/DDBJ databases">
        <title>Whole genome shotgun sequence of Virgisporangium aliadipatigenens NBRC 105644.</title>
        <authorList>
            <person name="Komaki H."/>
            <person name="Tamura T."/>
        </authorList>
    </citation>
    <scope>NUCLEOTIDE SEQUENCE</scope>
    <source>
        <strain evidence="2">NBRC 105644</strain>
    </source>
</reference>
<proteinExistence type="predicted"/>
<keyword evidence="1" id="KW-0812">Transmembrane</keyword>
<evidence type="ECO:0000313" key="3">
    <source>
        <dbReference type="Proteomes" id="UP000619260"/>
    </source>
</evidence>
<feature type="transmembrane region" description="Helical" evidence="1">
    <location>
        <begin position="40"/>
        <end position="57"/>
    </location>
</feature>
<feature type="transmembrane region" description="Helical" evidence="1">
    <location>
        <begin position="64"/>
        <end position="83"/>
    </location>
</feature>
<dbReference type="RefSeq" id="WP_203901782.1">
    <property type="nucleotide sequence ID" value="NZ_BOPF01000020.1"/>
</dbReference>
<sequence>MRYSRRHTLASAGLGFTAVASIAPWTHFPGAYTVFSLPHWKLWAVAVLALHAVSFLAQERDATVIQAGGGVLGVAGLTAVVLIVRGYTATAASYGLIAPEREIGLWFAVAGIVCAVGAVFLREPVASARAR</sequence>
<keyword evidence="1" id="KW-0472">Membrane</keyword>
<dbReference type="AlphaFoldDB" id="A0A8J3YN45"/>
<feature type="transmembrane region" description="Helical" evidence="1">
    <location>
        <begin position="103"/>
        <end position="121"/>
    </location>
</feature>
<protein>
    <submittedName>
        <fullName evidence="2">Uncharacterized protein</fullName>
    </submittedName>
</protein>
<gene>
    <name evidence="2" type="ORF">Val02_51720</name>
</gene>
<comment type="caution">
    <text evidence="2">The sequence shown here is derived from an EMBL/GenBank/DDBJ whole genome shotgun (WGS) entry which is preliminary data.</text>
</comment>
<organism evidence="2 3">
    <name type="scientific">Virgisporangium aliadipatigenens</name>
    <dbReference type="NCBI Taxonomy" id="741659"/>
    <lineage>
        <taxon>Bacteria</taxon>
        <taxon>Bacillati</taxon>
        <taxon>Actinomycetota</taxon>
        <taxon>Actinomycetes</taxon>
        <taxon>Micromonosporales</taxon>
        <taxon>Micromonosporaceae</taxon>
        <taxon>Virgisporangium</taxon>
    </lineage>
</organism>
<evidence type="ECO:0000313" key="2">
    <source>
        <dbReference type="EMBL" id="GIJ48286.1"/>
    </source>
</evidence>
<keyword evidence="3" id="KW-1185">Reference proteome</keyword>
<evidence type="ECO:0000256" key="1">
    <source>
        <dbReference type="SAM" id="Phobius"/>
    </source>
</evidence>
<dbReference type="Proteomes" id="UP000619260">
    <property type="component" value="Unassembled WGS sequence"/>
</dbReference>
<name>A0A8J3YN45_9ACTN</name>
<dbReference type="EMBL" id="BOPF01000020">
    <property type="protein sequence ID" value="GIJ48286.1"/>
    <property type="molecule type" value="Genomic_DNA"/>
</dbReference>
<keyword evidence="1" id="KW-1133">Transmembrane helix</keyword>